<evidence type="ECO:0000313" key="9">
    <source>
        <dbReference type="EMBL" id="VWL85789.1"/>
    </source>
</evidence>
<accession>A0A6I8MEW6</accession>
<dbReference type="SMART" id="SM00493">
    <property type="entry name" value="TOPRIM"/>
    <property type="match status" value="1"/>
</dbReference>
<evidence type="ECO:0000256" key="2">
    <source>
        <dbReference type="ARBA" id="ARBA00022763"/>
    </source>
</evidence>
<evidence type="ECO:0000256" key="7">
    <source>
        <dbReference type="HAMAP-Rule" id="MF_00017"/>
    </source>
</evidence>
<keyword evidence="4 7" id="KW-0862">Zinc</keyword>
<keyword evidence="2 7" id="KW-0227">DNA damage</keyword>
<dbReference type="InterPro" id="IPR006171">
    <property type="entry name" value="TOPRIM_dom"/>
</dbReference>
<dbReference type="HAMAP" id="MF_00017">
    <property type="entry name" value="RecR"/>
    <property type="match status" value="1"/>
</dbReference>
<dbReference type="Gene3D" id="6.10.250.240">
    <property type="match status" value="1"/>
</dbReference>
<dbReference type="SUPFAM" id="SSF111304">
    <property type="entry name" value="Recombination protein RecR"/>
    <property type="match status" value="1"/>
</dbReference>
<keyword evidence="3 7" id="KW-0863">Zinc-finger</keyword>
<name>A0A6I8MEW6_9FUSO</name>
<evidence type="ECO:0000256" key="3">
    <source>
        <dbReference type="ARBA" id="ARBA00022771"/>
    </source>
</evidence>
<dbReference type="CDD" id="cd01025">
    <property type="entry name" value="TOPRIM_recR"/>
    <property type="match status" value="1"/>
</dbReference>
<dbReference type="Pfam" id="PF21175">
    <property type="entry name" value="RecR_C"/>
    <property type="match status" value="1"/>
</dbReference>
<evidence type="ECO:0000313" key="10">
    <source>
        <dbReference type="Proteomes" id="UP000419017"/>
    </source>
</evidence>
<dbReference type="InterPro" id="IPR023627">
    <property type="entry name" value="Rcmb_RecR"/>
</dbReference>
<dbReference type="Proteomes" id="UP000419017">
    <property type="component" value="Unassembled WGS sequence"/>
</dbReference>
<proteinExistence type="inferred from homology"/>
<dbReference type="InterPro" id="IPR015967">
    <property type="entry name" value="Rcmb_RecR_Znf"/>
</dbReference>
<dbReference type="AlphaFoldDB" id="A0A6I8MEW6"/>
<reference evidence="9 10" key="1">
    <citation type="submission" date="2019-10" db="EMBL/GenBank/DDBJ databases">
        <authorList>
            <person name="Blom J."/>
        </authorList>
    </citation>
    <scope>NUCLEOTIDE SEQUENCE [LARGE SCALE GENOMIC DNA]</scope>
    <source>
        <strain evidence="9 10">ES3154-GLU</strain>
    </source>
</reference>
<dbReference type="EMBL" id="CABWIB010000001">
    <property type="protein sequence ID" value="VWL85789.1"/>
    <property type="molecule type" value="Genomic_DNA"/>
</dbReference>
<dbReference type="PANTHER" id="PTHR30446">
    <property type="entry name" value="RECOMBINATION PROTEIN RECR"/>
    <property type="match status" value="1"/>
</dbReference>
<dbReference type="Gene3D" id="1.10.8.420">
    <property type="entry name" value="RecR Domain 1"/>
    <property type="match status" value="1"/>
</dbReference>
<dbReference type="Gene3D" id="3.40.1360.10">
    <property type="match status" value="1"/>
</dbReference>
<dbReference type="Pfam" id="PF13662">
    <property type="entry name" value="Toprim_4"/>
    <property type="match status" value="1"/>
</dbReference>
<keyword evidence="10" id="KW-1185">Reference proteome</keyword>
<evidence type="ECO:0000256" key="1">
    <source>
        <dbReference type="ARBA" id="ARBA00022723"/>
    </source>
</evidence>
<evidence type="ECO:0000256" key="5">
    <source>
        <dbReference type="ARBA" id="ARBA00023172"/>
    </source>
</evidence>
<dbReference type="RefSeq" id="WP_156683760.1">
    <property type="nucleotide sequence ID" value="NZ_CABWIB010000001.1"/>
</dbReference>
<dbReference type="Pfam" id="PF02132">
    <property type="entry name" value="RecR_ZnF"/>
    <property type="match status" value="1"/>
</dbReference>
<dbReference type="GO" id="GO:0003677">
    <property type="term" value="F:DNA binding"/>
    <property type="evidence" value="ECO:0007669"/>
    <property type="project" value="UniProtKB-UniRule"/>
</dbReference>
<dbReference type="Pfam" id="PF21176">
    <property type="entry name" value="RecR_HhH"/>
    <property type="match status" value="1"/>
</dbReference>
<evidence type="ECO:0000259" key="8">
    <source>
        <dbReference type="PROSITE" id="PS50880"/>
    </source>
</evidence>
<dbReference type="PROSITE" id="PS50880">
    <property type="entry name" value="TOPRIM"/>
    <property type="match status" value="1"/>
</dbReference>
<evidence type="ECO:0000256" key="6">
    <source>
        <dbReference type="ARBA" id="ARBA00023204"/>
    </source>
</evidence>
<dbReference type="GO" id="GO:0006310">
    <property type="term" value="P:DNA recombination"/>
    <property type="evidence" value="ECO:0007669"/>
    <property type="project" value="UniProtKB-UniRule"/>
</dbReference>
<dbReference type="NCBIfam" id="TIGR00615">
    <property type="entry name" value="recR"/>
    <property type="match status" value="1"/>
</dbReference>
<dbReference type="PROSITE" id="PS01300">
    <property type="entry name" value="RECR"/>
    <property type="match status" value="1"/>
</dbReference>
<evidence type="ECO:0000256" key="4">
    <source>
        <dbReference type="ARBA" id="ARBA00022833"/>
    </source>
</evidence>
<feature type="zinc finger region" description="C4-type" evidence="7">
    <location>
        <begin position="54"/>
        <end position="69"/>
    </location>
</feature>
<dbReference type="GO" id="GO:0006281">
    <property type="term" value="P:DNA repair"/>
    <property type="evidence" value="ECO:0007669"/>
    <property type="project" value="UniProtKB-UniRule"/>
</dbReference>
<organism evidence="9 10">
    <name type="scientific">Oceanivirga miroungae</name>
    <dbReference type="NCBI Taxonomy" id="1130046"/>
    <lineage>
        <taxon>Bacteria</taxon>
        <taxon>Fusobacteriati</taxon>
        <taxon>Fusobacteriota</taxon>
        <taxon>Fusobacteriia</taxon>
        <taxon>Fusobacteriales</taxon>
        <taxon>Leptotrichiaceae</taxon>
        <taxon>Oceanivirga</taxon>
    </lineage>
</organism>
<keyword evidence="1 7" id="KW-0479">Metal-binding</keyword>
<comment type="similarity">
    <text evidence="7">Belongs to the RecR family.</text>
</comment>
<gene>
    <name evidence="7" type="primary">recR</name>
    <name evidence="9" type="ORF">OMES3154_01078</name>
</gene>
<comment type="function">
    <text evidence="7">May play a role in DNA repair. It seems to be involved in an RecBC-independent recombinational process of DNA repair. It may act with RecF and RecO.</text>
</comment>
<feature type="domain" description="Toprim" evidence="8">
    <location>
        <begin position="77"/>
        <end position="170"/>
    </location>
</feature>
<sequence length="196" mass="21516">MEKLDELIKVFSRLQGIGRKSAIRIAFDILSKDESEIQKMLDTIKSSYEAIKPCSICNTLTSDGICNVCSDDKRNKSIICIVENTKDVFAFEKAGGYNGLYHVLGSKLDPLNGIGVGSLNIDSLLSRLDNVSEIILALNPDIEGETTCMYLTKVLANKNLKISKIASGIPMGGNIEYTDMMTLVKSLEGRTEIKNE</sequence>
<keyword evidence="6 7" id="KW-0234">DNA repair</keyword>
<keyword evidence="5 7" id="KW-0233">DNA recombination</keyword>
<dbReference type="GO" id="GO:0008270">
    <property type="term" value="F:zinc ion binding"/>
    <property type="evidence" value="ECO:0007669"/>
    <property type="project" value="UniProtKB-KW"/>
</dbReference>
<dbReference type="InterPro" id="IPR034137">
    <property type="entry name" value="TOPRIM_RecR"/>
</dbReference>
<dbReference type="InterPro" id="IPR000093">
    <property type="entry name" value="DNA_Rcmb_RecR"/>
</dbReference>
<dbReference type="PANTHER" id="PTHR30446:SF0">
    <property type="entry name" value="RECOMBINATION PROTEIN RECR"/>
    <property type="match status" value="1"/>
</dbReference>
<protein>
    <recommendedName>
        <fullName evidence="7">Recombination protein RecR</fullName>
    </recommendedName>
</protein>